<comment type="caution">
    <text evidence="1">The sequence shown here is derived from an EMBL/GenBank/DDBJ whole genome shotgun (WGS) entry which is preliminary data.</text>
</comment>
<dbReference type="AlphaFoldDB" id="A0AAV7WXA2"/>
<name>A0AAV7WXA2_PLEWA</name>
<organism evidence="1 2">
    <name type="scientific">Pleurodeles waltl</name>
    <name type="common">Iberian ribbed newt</name>
    <dbReference type="NCBI Taxonomy" id="8319"/>
    <lineage>
        <taxon>Eukaryota</taxon>
        <taxon>Metazoa</taxon>
        <taxon>Chordata</taxon>
        <taxon>Craniata</taxon>
        <taxon>Vertebrata</taxon>
        <taxon>Euteleostomi</taxon>
        <taxon>Amphibia</taxon>
        <taxon>Batrachia</taxon>
        <taxon>Caudata</taxon>
        <taxon>Salamandroidea</taxon>
        <taxon>Salamandridae</taxon>
        <taxon>Pleurodelinae</taxon>
        <taxon>Pleurodeles</taxon>
    </lineage>
</organism>
<dbReference type="EMBL" id="JANPWB010000001">
    <property type="protein sequence ID" value="KAJ1217934.1"/>
    <property type="molecule type" value="Genomic_DNA"/>
</dbReference>
<protein>
    <submittedName>
        <fullName evidence="1">Uncharacterized protein</fullName>
    </submittedName>
</protein>
<dbReference type="Proteomes" id="UP001066276">
    <property type="component" value="Chromosome 1_1"/>
</dbReference>
<sequence length="97" mass="10050">MAAARKTLDLPYQGGVVPARSDRPNVSDGHAIFGEPAALEIGRAARRETPALGACRTGAPPGAKRFGRGIRATPALARLPGSHTTILPSPNAEKKKS</sequence>
<evidence type="ECO:0000313" key="1">
    <source>
        <dbReference type="EMBL" id="KAJ1217934.1"/>
    </source>
</evidence>
<accession>A0AAV7WXA2</accession>
<evidence type="ECO:0000313" key="2">
    <source>
        <dbReference type="Proteomes" id="UP001066276"/>
    </source>
</evidence>
<reference evidence="1" key="1">
    <citation type="journal article" date="2022" name="bioRxiv">
        <title>Sequencing and chromosome-scale assembly of the giantPleurodeles waltlgenome.</title>
        <authorList>
            <person name="Brown T."/>
            <person name="Elewa A."/>
            <person name="Iarovenko S."/>
            <person name="Subramanian E."/>
            <person name="Araus A.J."/>
            <person name="Petzold A."/>
            <person name="Susuki M."/>
            <person name="Suzuki K.-i.T."/>
            <person name="Hayashi T."/>
            <person name="Toyoda A."/>
            <person name="Oliveira C."/>
            <person name="Osipova E."/>
            <person name="Leigh N.D."/>
            <person name="Simon A."/>
            <person name="Yun M.H."/>
        </authorList>
    </citation>
    <scope>NUCLEOTIDE SEQUENCE</scope>
    <source>
        <strain evidence="1">20211129_DDA</strain>
        <tissue evidence="1">Liver</tissue>
    </source>
</reference>
<keyword evidence="2" id="KW-1185">Reference proteome</keyword>
<gene>
    <name evidence="1" type="ORF">NDU88_005521</name>
</gene>
<proteinExistence type="predicted"/>